<proteinExistence type="predicted"/>
<dbReference type="EMBL" id="AONI01000010">
    <property type="protein sequence ID" value="EPX79379.1"/>
    <property type="molecule type" value="Genomic_DNA"/>
</dbReference>
<name>S9RZG4_9RHOB</name>
<reference evidence="2" key="1">
    <citation type="journal article" date="2013" name="Stand. Genomic Sci.">
        <title>Genome sequence of the Litoreibacter arenae type strain (DSM 19593(T)), a member of the Roseobacter clade isolated from sea sand.</title>
        <authorList>
            <person name="Riedel T."/>
            <person name="Fiebig A."/>
            <person name="Petersen J."/>
            <person name="Gronow S."/>
            <person name="Kyrpides N.C."/>
            <person name="Goker M."/>
            <person name="Klenk H.P."/>
        </authorList>
    </citation>
    <scope>NUCLEOTIDE SEQUENCE [LARGE SCALE GENOMIC DNA]</scope>
    <source>
        <strain evidence="2">DSM 19593</strain>
    </source>
</reference>
<dbReference type="AlphaFoldDB" id="S9RZG4"/>
<dbReference type="Proteomes" id="UP000015351">
    <property type="component" value="Unassembled WGS sequence"/>
</dbReference>
<organism evidence="1 2">
    <name type="scientific">Litoreibacter arenae DSM 19593</name>
    <dbReference type="NCBI Taxonomy" id="1123360"/>
    <lineage>
        <taxon>Bacteria</taxon>
        <taxon>Pseudomonadati</taxon>
        <taxon>Pseudomonadota</taxon>
        <taxon>Alphaproteobacteria</taxon>
        <taxon>Rhodobacterales</taxon>
        <taxon>Roseobacteraceae</taxon>
        <taxon>Litoreibacter</taxon>
    </lineage>
</organism>
<evidence type="ECO:0000313" key="1">
    <source>
        <dbReference type="EMBL" id="EPX79379.1"/>
    </source>
</evidence>
<gene>
    <name evidence="1" type="ORF">thalar_02204</name>
</gene>
<keyword evidence="2" id="KW-1185">Reference proteome</keyword>
<protein>
    <submittedName>
        <fullName evidence="1">Uncharacterized protein</fullName>
    </submittedName>
</protein>
<comment type="caution">
    <text evidence="1">The sequence shown here is derived from an EMBL/GenBank/DDBJ whole genome shotgun (WGS) entry which is preliminary data.</text>
</comment>
<sequence length="43" mass="4903">MAKWAYIAVLQACIVRPGYEKRSEIWPEFSAMQEVVDGANTNE</sequence>
<dbReference type="HOGENOM" id="CLU_3235651_0_0_5"/>
<evidence type="ECO:0000313" key="2">
    <source>
        <dbReference type="Proteomes" id="UP000015351"/>
    </source>
</evidence>
<dbReference type="STRING" id="1123360.thalar_02204"/>
<accession>S9RZG4</accession>